<dbReference type="VEuPathDB" id="GiardiaDB:SS50377_23754"/>
<evidence type="ECO:0000313" key="2">
    <source>
        <dbReference type="EMBL" id="EST46433.1"/>
    </source>
</evidence>
<feature type="coiled-coil region" evidence="1">
    <location>
        <begin position="29"/>
        <end position="117"/>
    </location>
</feature>
<reference evidence="3" key="2">
    <citation type="submission" date="2020-12" db="EMBL/GenBank/DDBJ databases">
        <title>New Spironucleus salmonicida genome in near-complete chromosomes.</title>
        <authorList>
            <person name="Xu F."/>
            <person name="Kurt Z."/>
            <person name="Jimenez-Gonzalez A."/>
            <person name="Astvaldsson A."/>
            <person name="Andersson J.O."/>
            <person name="Svard S.G."/>
        </authorList>
    </citation>
    <scope>NUCLEOTIDE SEQUENCE</scope>
    <source>
        <strain evidence="3">ATCC 50377</strain>
    </source>
</reference>
<organism evidence="2">
    <name type="scientific">Spironucleus salmonicida</name>
    <dbReference type="NCBI Taxonomy" id="348837"/>
    <lineage>
        <taxon>Eukaryota</taxon>
        <taxon>Metamonada</taxon>
        <taxon>Diplomonadida</taxon>
        <taxon>Hexamitidae</taxon>
        <taxon>Hexamitinae</taxon>
        <taxon>Spironucleus</taxon>
    </lineage>
</organism>
<accession>V6LQB1</accession>
<dbReference type="Proteomes" id="UP000018208">
    <property type="component" value="Unassembled WGS sequence"/>
</dbReference>
<gene>
    <name evidence="2" type="ORF">SS50377_13518</name>
    <name evidence="3" type="ORF">SS50377_23754</name>
</gene>
<sequence length="310" mass="35441">MDDLTQDLYAENLKLKNIIEEQNLQMKDLDALQLISSGLERQNDFLRQQIPLQNAEEIMKSEAQLQLMKNQFAALQQTHATLDTKFSQISKSDQISAQALKKENEGLKSQIQQIQSFLQNNENYTGNLVQKYSAIAQKTKLTEQFVLANAQQAPSYDNCLRDFREHFKFFKQIFAVFPVLSDVQSQFKIAQLQTLASPDFLAKFGVPFEIAVSAASFQPEIQNHFASNWNDIFESHLLEFVREKFQEIGALRGANRPVDKRLFELDEREFDSGFVCNFLAVCLVLQGFELALDGAGVCFRRGSGVWYLDV</sequence>
<keyword evidence="4" id="KW-1185">Reference proteome</keyword>
<evidence type="ECO:0000256" key="1">
    <source>
        <dbReference type="SAM" id="Coils"/>
    </source>
</evidence>
<proteinExistence type="predicted"/>
<reference evidence="2 3" key="1">
    <citation type="journal article" date="2014" name="PLoS Genet.">
        <title>The Genome of Spironucleus salmonicida Highlights a Fish Pathogen Adapted to Fluctuating Environments.</title>
        <authorList>
            <person name="Xu F."/>
            <person name="Jerlstrom-Hultqvist J."/>
            <person name="Einarsson E."/>
            <person name="Astvaldsson A."/>
            <person name="Svard S.G."/>
            <person name="Andersson J.O."/>
        </authorList>
    </citation>
    <scope>NUCLEOTIDE SEQUENCE</scope>
    <source>
        <strain evidence="3">ATCC 50377</strain>
    </source>
</reference>
<dbReference type="EMBL" id="AUWU02000004">
    <property type="protein sequence ID" value="KAH0573819.1"/>
    <property type="molecule type" value="Genomic_DNA"/>
</dbReference>
<dbReference type="AlphaFoldDB" id="V6LQB1"/>
<keyword evidence="1" id="KW-0175">Coiled coil</keyword>
<protein>
    <submittedName>
        <fullName evidence="2">Uncharacterized protein</fullName>
    </submittedName>
</protein>
<dbReference type="EMBL" id="KI546074">
    <property type="protein sequence ID" value="EST46433.1"/>
    <property type="molecule type" value="Genomic_DNA"/>
</dbReference>
<evidence type="ECO:0000313" key="3">
    <source>
        <dbReference type="EMBL" id="KAH0573819.1"/>
    </source>
</evidence>
<name>V6LQB1_9EUKA</name>
<evidence type="ECO:0000313" key="4">
    <source>
        <dbReference type="Proteomes" id="UP000018208"/>
    </source>
</evidence>